<protein>
    <submittedName>
        <fullName evidence="1">PAS domain-containing protein</fullName>
    </submittedName>
</protein>
<dbReference type="EMBL" id="JBHRSL010000004">
    <property type="protein sequence ID" value="MFC3051634.1"/>
    <property type="molecule type" value="Genomic_DNA"/>
</dbReference>
<reference evidence="2" key="1">
    <citation type="journal article" date="2019" name="Int. J. Syst. Evol. Microbiol.">
        <title>The Global Catalogue of Microorganisms (GCM) 10K type strain sequencing project: providing services to taxonomists for standard genome sequencing and annotation.</title>
        <authorList>
            <consortium name="The Broad Institute Genomics Platform"/>
            <consortium name="The Broad Institute Genome Sequencing Center for Infectious Disease"/>
            <person name="Wu L."/>
            <person name="Ma J."/>
        </authorList>
    </citation>
    <scope>NUCLEOTIDE SEQUENCE [LARGE SCALE GENOMIC DNA]</scope>
    <source>
        <strain evidence="2">KCTC 62164</strain>
    </source>
</reference>
<dbReference type="InterPro" id="IPR009922">
    <property type="entry name" value="DUF1457"/>
</dbReference>
<proteinExistence type="predicted"/>
<keyword evidence="2" id="KW-1185">Reference proteome</keyword>
<gene>
    <name evidence="1" type="ORF">ACFOKA_06950</name>
</gene>
<comment type="caution">
    <text evidence="1">The sequence shown here is derived from an EMBL/GenBank/DDBJ whole genome shotgun (WGS) entry which is preliminary data.</text>
</comment>
<dbReference type="Proteomes" id="UP001595444">
    <property type="component" value="Unassembled WGS sequence"/>
</dbReference>
<evidence type="ECO:0000313" key="2">
    <source>
        <dbReference type="Proteomes" id="UP001595444"/>
    </source>
</evidence>
<dbReference type="RefSeq" id="WP_194215108.1">
    <property type="nucleotide sequence ID" value="NZ_CP061205.1"/>
</dbReference>
<evidence type="ECO:0000313" key="1">
    <source>
        <dbReference type="EMBL" id="MFC3051634.1"/>
    </source>
</evidence>
<dbReference type="Pfam" id="PF07310">
    <property type="entry name" value="PAS_5"/>
    <property type="match status" value="1"/>
</dbReference>
<name>A0ABV7D3B2_9PROT</name>
<sequence>MTISKQMFADFERHWWQLQDANLQKAESTDGLKPLVPIRSSFNPMRIPALLPYISLLERKGPYNIEARLSGTAVDKDLPAGVIKDNMFDYLEPHMLEFCENIYQAICSRPCGVYYERTVHLNTGDSFKLCRNCLPLADKDGTIKFMIGVAYAETDSLKPFPPNIAYTRMGISYYEYIDLGYGVPDMERIPSFLPGGQGHGHKVIRNTH</sequence>
<organism evidence="1 2">
    <name type="scientific">Kordiimonas pumila</name>
    <dbReference type="NCBI Taxonomy" id="2161677"/>
    <lineage>
        <taxon>Bacteria</taxon>
        <taxon>Pseudomonadati</taxon>
        <taxon>Pseudomonadota</taxon>
        <taxon>Alphaproteobacteria</taxon>
        <taxon>Kordiimonadales</taxon>
        <taxon>Kordiimonadaceae</taxon>
        <taxon>Kordiimonas</taxon>
    </lineage>
</organism>
<accession>A0ABV7D3B2</accession>